<dbReference type="SMART" id="SM00342">
    <property type="entry name" value="HTH_ARAC"/>
    <property type="match status" value="1"/>
</dbReference>
<evidence type="ECO:0000313" key="5">
    <source>
        <dbReference type="EMBL" id="VUX55290.1"/>
    </source>
</evidence>
<evidence type="ECO:0000259" key="4">
    <source>
        <dbReference type="PROSITE" id="PS01124"/>
    </source>
</evidence>
<dbReference type="AlphaFoldDB" id="A0A7D9H6E2"/>
<reference evidence="5" key="1">
    <citation type="submission" date="2019-07" db="EMBL/GenBank/DDBJ databases">
        <authorList>
            <person name="Weber M."/>
            <person name="Kostadinov I."/>
            <person name="Kostadinov D I."/>
        </authorList>
    </citation>
    <scope>NUCLEOTIDE SEQUENCE</scope>
    <source>
        <strain evidence="5">Gfbio:sag-sample-m06:053724c1-46a9-4a36-b237-ea2bf867836b</strain>
    </source>
</reference>
<dbReference type="SUPFAM" id="SSF46689">
    <property type="entry name" value="Homeodomain-like"/>
    <property type="match status" value="1"/>
</dbReference>
<dbReference type="PANTHER" id="PTHR43280:SF2">
    <property type="entry name" value="HTH-TYPE TRANSCRIPTIONAL REGULATOR EXSA"/>
    <property type="match status" value="1"/>
</dbReference>
<dbReference type="EMBL" id="LR633967">
    <property type="protein sequence ID" value="VUX55290.1"/>
    <property type="molecule type" value="Genomic_DNA"/>
</dbReference>
<dbReference type="InterPro" id="IPR018060">
    <property type="entry name" value="HTH_AraC"/>
</dbReference>
<dbReference type="PRINTS" id="PR00032">
    <property type="entry name" value="HTHARAC"/>
</dbReference>
<evidence type="ECO:0000256" key="1">
    <source>
        <dbReference type="ARBA" id="ARBA00023015"/>
    </source>
</evidence>
<dbReference type="Pfam" id="PF12833">
    <property type="entry name" value="HTH_18"/>
    <property type="match status" value="1"/>
</dbReference>
<organism evidence="5">
    <name type="scientific">uncultured Woeseiaceae bacterium</name>
    <dbReference type="NCBI Taxonomy" id="1983305"/>
    <lineage>
        <taxon>Bacteria</taxon>
        <taxon>Pseudomonadati</taxon>
        <taxon>Pseudomonadota</taxon>
        <taxon>Gammaproteobacteria</taxon>
        <taxon>Woeseiales</taxon>
        <taxon>Woeseiaceae</taxon>
        <taxon>environmental samples</taxon>
    </lineage>
</organism>
<dbReference type="Gene3D" id="1.10.10.60">
    <property type="entry name" value="Homeodomain-like"/>
    <property type="match status" value="1"/>
</dbReference>
<accession>A0A7D9H6E2</accession>
<dbReference type="PANTHER" id="PTHR43280">
    <property type="entry name" value="ARAC-FAMILY TRANSCRIPTIONAL REGULATOR"/>
    <property type="match status" value="1"/>
</dbReference>
<proteinExistence type="predicted"/>
<dbReference type="InterPro" id="IPR009057">
    <property type="entry name" value="Homeodomain-like_sf"/>
</dbReference>
<protein>
    <recommendedName>
        <fullName evidence="4">HTH araC/xylS-type domain-containing protein</fullName>
    </recommendedName>
</protein>
<dbReference type="InterPro" id="IPR020449">
    <property type="entry name" value="Tscrpt_reg_AraC-type_HTH"/>
</dbReference>
<keyword evidence="3" id="KW-0804">Transcription</keyword>
<sequence>MKSDQKFVDNLVRVVKQNYANPNFDVISMAAEMKISERQLQRKVKALTGQSPVQHLRQYRLDRSLQYLREGVPVGEAAKAVGFSSHAYFTCCFKAQFGTTPQKVRIKTQ</sequence>
<feature type="domain" description="HTH araC/xylS-type" evidence="4">
    <location>
        <begin position="9"/>
        <end position="107"/>
    </location>
</feature>
<keyword evidence="2" id="KW-0238">DNA-binding</keyword>
<dbReference type="GO" id="GO:0003700">
    <property type="term" value="F:DNA-binding transcription factor activity"/>
    <property type="evidence" value="ECO:0007669"/>
    <property type="project" value="InterPro"/>
</dbReference>
<gene>
    <name evidence="5" type="ORF">JTBM06_V1_10012</name>
</gene>
<name>A0A7D9H6E2_9GAMM</name>
<evidence type="ECO:0000256" key="2">
    <source>
        <dbReference type="ARBA" id="ARBA00023125"/>
    </source>
</evidence>
<dbReference type="PROSITE" id="PS01124">
    <property type="entry name" value="HTH_ARAC_FAMILY_2"/>
    <property type="match status" value="1"/>
</dbReference>
<dbReference type="GO" id="GO:0043565">
    <property type="term" value="F:sequence-specific DNA binding"/>
    <property type="evidence" value="ECO:0007669"/>
    <property type="project" value="InterPro"/>
</dbReference>
<evidence type="ECO:0000256" key="3">
    <source>
        <dbReference type="ARBA" id="ARBA00023163"/>
    </source>
</evidence>
<keyword evidence="1" id="KW-0805">Transcription regulation</keyword>